<feature type="transmembrane region" description="Helical" evidence="6">
    <location>
        <begin position="202"/>
        <end position="223"/>
    </location>
</feature>
<evidence type="ECO:0000256" key="3">
    <source>
        <dbReference type="ARBA" id="ARBA00022692"/>
    </source>
</evidence>
<reference evidence="8" key="1">
    <citation type="journal article" date="2011" name="MBio">
        <title>Novel metabolic attributes of the genus Cyanothece, comprising a group of unicellular nitrogen-fixing Cyanobacteria.</title>
        <authorList>
            <person name="Bandyopadhyay A."/>
            <person name="Elvitigala T."/>
            <person name="Welsh E."/>
            <person name="Stockel J."/>
            <person name="Liberton M."/>
            <person name="Min H."/>
            <person name="Sherman L.A."/>
            <person name="Pakrasi H.B."/>
        </authorList>
    </citation>
    <scope>NUCLEOTIDE SEQUENCE [LARGE SCALE GENOMIC DNA]</scope>
    <source>
        <strain evidence="8">PCC 8801</strain>
    </source>
</reference>
<keyword evidence="8" id="KW-1185">Reference proteome</keyword>
<comment type="subcellular location">
    <subcellularLocation>
        <location evidence="1">Cell membrane</location>
        <topology evidence="1">Multi-pass membrane protein</topology>
    </subcellularLocation>
</comment>
<feature type="transmembrane region" description="Helical" evidence="6">
    <location>
        <begin position="41"/>
        <end position="64"/>
    </location>
</feature>
<evidence type="ECO:0000313" key="8">
    <source>
        <dbReference type="Proteomes" id="UP000008204"/>
    </source>
</evidence>
<dbReference type="HOGENOM" id="CLU_045539_5_2_3"/>
<dbReference type="Pfam" id="PF03631">
    <property type="entry name" value="Virul_fac_BrkB"/>
    <property type="match status" value="1"/>
</dbReference>
<evidence type="ECO:0000256" key="6">
    <source>
        <dbReference type="SAM" id="Phobius"/>
    </source>
</evidence>
<proteinExistence type="predicted"/>
<feature type="transmembrane region" description="Helical" evidence="6">
    <location>
        <begin position="155"/>
        <end position="182"/>
    </location>
</feature>
<dbReference type="EMBL" id="CP001287">
    <property type="protein sequence ID" value="ACK66697.1"/>
    <property type="molecule type" value="Genomic_DNA"/>
</dbReference>
<sequence length="322" mass="36569">MLKRVIESIKHKIIPSKTVQLFMGTIIKWQQDDCLEKGAALSYYAIFSLFPILLVILSIFSLILGSRTNIYEQLLAVTQRVLPPESYPIVVVTLLDLTKSSISAGIIGFGILFITASRIFAALDQTVSKIWKHPDQKPLNLSWKAMILKYIRDKILAFFLVLSTAFLILLSLLSNIAIKVILEIIKNVESKLTWIQVDEALLWNSLQVSLTFILLYLVVMVLFKILPSTSVKWSDIWLGAILTVTLYSLLQKLVSSGVIRIGEQFRAYGVIGGFMMLLLWIFLTCQIFFLGCEFTYVYTHLFGSRRNQSNQRHPEVNSQGNI</sequence>
<dbReference type="PANTHER" id="PTHR30213">
    <property type="entry name" value="INNER MEMBRANE PROTEIN YHJD"/>
    <property type="match status" value="1"/>
</dbReference>
<dbReference type="STRING" id="41431.PCC8801_2696"/>
<dbReference type="RefSeq" id="WP_012595964.1">
    <property type="nucleotide sequence ID" value="NC_011726.1"/>
</dbReference>
<evidence type="ECO:0000313" key="7">
    <source>
        <dbReference type="EMBL" id="ACK66697.1"/>
    </source>
</evidence>
<dbReference type="PANTHER" id="PTHR30213:SF1">
    <property type="entry name" value="INNER MEMBRANE PROTEIN YHJD"/>
    <property type="match status" value="1"/>
</dbReference>
<feature type="transmembrane region" description="Helical" evidence="6">
    <location>
        <begin position="274"/>
        <end position="298"/>
    </location>
</feature>
<evidence type="ECO:0000256" key="5">
    <source>
        <dbReference type="ARBA" id="ARBA00023136"/>
    </source>
</evidence>
<feature type="transmembrane region" description="Helical" evidence="6">
    <location>
        <begin position="235"/>
        <end position="254"/>
    </location>
</feature>
<protein>
    <submittedName>
        <fullName evidence="7">Ribonuclease BN</fullName>
    </submittedName>
</protein>
<dbReference type="eggNOG" id="COG1295">
    <property type="taxonomic scope" value="Bacteria"/>
</dbReference>
<evidence type="ECO:0000256" key="2">
    <source>
        <dbReference type="ARBA" id="ARBA00022475"/>
    </source>
</evidence>
<dbReference type="Proteomes" id="UP000008204">
    <property type="component" value="Chromosome"/>
</dbReference>
<keyword evidence="3 6" id="KW-0812">Transmembrane</keyword>
<evidence type="ECO:0000256" key="1">
    <source>
        <dbReference type="ARBA" id="ARBA00004651"/>
    </source>
</evidence>
<organism evidence="7 8">
    <name type="scientific">Rippkaea orientalis (strain PCC 8801 / RF-1)</name>
    <name type="common">Cyanothece sp. (strain PCC 8801)</name>
    <dbReference type="NCBI Taxonomy" id="41431"/>
    <lineage>
        <taxon>Bacteria</taxon>
        <taxon>Bacillati</taxon>
        <taxon>Cyanobacteriota</taxon>
        <taxon>Cyanophyceae</taxon>
        <taxon>Oscillatoriophycideae</taxon>
        <taxon>Chroococcales</taxon>
        <taxon>Aphanothecaceae</taxon>
        <taxon>Rippkaea</taxon>
        <taxon>Rippkaea orientalis</taxon>
    </lineage>
</organism>
<evidence type="ECO:0000256" key="4">
    <source>
        <dbReference type="ARBA" id="ARBA00022989"/>
    </source>
</evidence>
<dbReference type="AlphaFoldDB" id="B7K5G4"/>
<dbReference type="GO" id="GO:0005886">
    <property type="term" value="C:plasma membrane"/>
    <property type="evidence" value="ECO:0007669"/>
    <property type="project" value="UniProtKB-SubCell"/>
</dbReference>
<keyword evidence="5 6" id="KW-0472">Membrane</keyword>
<dbReference type="OrthoDB" id="9797028at2"/>
<feature type="transmembrane region" description="Helical" evidence="6">
    <location>
        <begin position="102"/>
        <end position="123"/>
    </location>
</feature>
<name>B7K5G4_RIPO1</name>
<dbReference type="InterPro" id="IPR017039">
    <property type="entry name" value="Virul_fac_BrkB"/>
</dbReference>
<accession>B7K5G4</accession>
<dbReference type="KEGG" id="cyp:PCC8801_2696"/>
<dbReference type="PIRSF" id="PIRSF035875">
    <property type="entry name" value="RNase_BN"/>
    <property type="match status" value="1"/>
</dbReference>
<keyword evidence="2" id="KW-1003">Cell membrane</keyword>
<gene>
    <name evidence="7" type="ordered locus">PCC8801_2696</name>
</gene>
<keyword evidence="4 6" id="KW-1133">Transmembrane helix</keyword>